<evidence type="ECO:0000313" key="3">
    <source>
        <dbReference type="Ensembl" id="ENSCMIP00000049071.1"/>
    </source>
</evidence>
<dbReference type="AlphaFoldDB" id="A0A4W3K9M6"/>
<proteinExistence type="predicted"/>
<reference evidence="3" key="4">
    <citation type="submission" date="2025-08" db="UniProtKB">
        <authorList>
            <consortium name="Ensembl"/>
        </authorList>
    </citation>
    <scope>IDENTIFICATION</scope>
</reference>
<feature type="coiled-coil region" evidence="1">
    <location>
        <begin position="560"/>
        <end position="753"/>
    </location>
</feature>
<reference evidence="3" key="5">
    <citation type="submission" date="2025-09" db="UniProtKB">
        <authorList>
            <consortium name="Ensembl"/>
        </authorList>
    </citation>
    <scope>IDENTIFICATION</scope>
</reference>
<feature type="domain" description="DUF4485" evidence="2">
    <location>
        <begin position="15"/>
        <end position="100"/>
    </location>
</feature>
<reference evidence="4" key="2">
    <citation type="journal article" date="2007" name="PLoS Biol.">
        <title>Survey sequencing and comparative analysis of the elephant shark (Callorhinchus milii) genome.</title>
        <authorList>
            <person name="Venkatesh B."/>
            <person name="Kirkness E.F."/>
            <person name="Loh Y.H."/>
            <person name="Halpern A.L."/>
            <person name="Lee A.P."/>
            <person name="Johnson J."/>
            <person name="Dandona N."/>
            <person name="Viswanathan L.D."/>
            <person name="Tay A."/>
            <person name="Venter J.C."/>
            <person name="Strausberg R.L."/>
            <person name="Brenner S."/>
        </authorList>
    </citation>
    <scope>NUCLEOTIDE SEQUENCE [LARGE SCALE GENOMIC DNA]</scope>
</reference>
<organism evidence="3 4">
    <name type="scientific">Callorhinchus milii</name>
    <name type="common">Ghost shark</name>
    <dbReference type="NCBI Taxonomy" id="7868"/>
    <lineage>
        <taxon>Eukaryota</taxon>
        <taxon>Metazoa</taxon>
        <taxon>Chordata</taxon>
        <taxon>Craniata</taxon>
        <taxon>Vertebrata</taxon>
        <taxon>Chondrichthyes</taxon>
        <taxon>Holocephali</taxon>
        <taxon>Chimaeriformes</taxon>
        <taxon>Callorhinchidae</taxon>
        <taxon>Callorhinchus</taxon>
    </lineage>
</organism>
<dbReference type="PANTHER" id="PTHR18871">
    <property type="entry name" value="CENTROSOMAL PROTEIN OF 112 KDA"/>
    <property type="match status" value="1"/>
</dbReference>
<name>A0A4W3K9M6_CALMI</name>
<evidence type="ECO:0000256" key="1">
    <source>
        <dbReference type="SAM" id="Coils"/>
    </source>
</evidence>
<dbReference type="GeneTree" id="ENSGT00390000006544"/>
<dbReference type="Ensembl" id="ENSCMIT00000049749.1">
    <property type="protein sequence ID" value="ENSCMIP00000049071.1"/>
    <property type="gene ID" value="ENSCMIG00000020009.1"/>
</dbReference>
<feature type="coiled-coil region" evidence="1">
    <location>
        <begin position="435"/>
        <end position="469"/>
    </location>
</feature>
<evidence type="ECO:0000259" key="2">
    <source>
        <dbReference type="Pfam" id="PF14846"/>
    </source>
</evidence>
<dbReference type="InterPro" id="IPR027831">
    <property type="entry name" value="DUF4485"/>
</dbReference>
<protein>
    <submittedName>
        <fullName evidence="3">Centrosomal protein 112</fullName>
    </submittedName>
</protein>
<dbReference type="PANTHER" id="PTHR18871:SF2">
    <property type="entry name" value="CENTROSOMAL PROTEIN OF 112 KDA"/>
    <property type="match status" value="1"/>
</dbReference>
<sequence length="867" mass="101943">MVGLEISVEATWERLDSEFDHYLVDMKPYVLKLAHKSERQRCALWVKKLCDPSGAGTGVMGRKNRNMYAKLLLHMLRRGVLEGPFTHRPEQGSLKTLPTYMSIYFDEPSMAKELDYSAESLPDWVTGELGSGDSRSKDSWRTSSKVDHASLSFLQATNRLAFSQKRAVTSSDESDFEARLNSWNLGVCSLYELWVQVKLIEMKSKMVEAKFHEEKLKLQQKHDTDVQKILERKNNEIEELKALCRSKQKEAEEMNKNLERRVQSLVRESQRIRESKEQQIAELKKMAEQSADCLKNDWEKKLHNIVADLEQEKFELQKKHTGNIQELLEDTNSRLGKMEAEYSAQTKATNQMVKELETRVQQLTVEAESNMLVRQKLMQDKGELEQRCHRLSSELQDVKSRYGVTTKDKQHVLQEHEQTRRQLQSKRDSEVNYLKQEQARSAAKAAEVIEDLEQNVIQFKKEIQESEYQKHQELRVSTEPMLFLYIPFCLFSEKEDELARVSEMQKLQALQADTALEEFKRQVELNSDKVYSEMKQQMEKVEVDLSRSKCVREKQSKEFSRQLEEHKQRSEQQIVELKLEREQEKTYLFQQHSAEKDSLVREHEREIDNLEKQLRAAIVEHENQTRQLRKQDTQVKMLEAQVHQLREELIQVNSQRKQQLVELGLLREEEKQKALREHEAGVSKLRAEMERMKLEMQRASTTELEQAAEKTSSRLKQIDKEYSQRLLKSSQTIAELQAAISTLREENSRQQLAAERQHQEAVGRFEDEKRLLIRDNDRVIKNLENEIENGGNQRHALEKKLQHRELEVQEQIVHIQQEYQLKMKGLMPAIVRQELEDTIASLKSQVNFLQKRASILQEEVTSYRNRR</sequence>
<reference evidence="4" key="1">
    <citation type="journal article" date="2006" name="Science">
        <title>Ancient noncoding elements conserved in the human genome.</title>
        <authorList>
            <person name="Venkatesh B."/>
            <person name="Kirkness E.F."/>
            <person name="Loh Y.H."/>
            <person name="Halpern A.L."/>
            <person name="Lee A.P."/>
            <person name="Johnson J."/>
            <person name="Dandona N."/>
            <person name="Viswanathan L.D."/>
            <person name="Tay A."/>
            <person name="Venter J.C."/>
            <person name="Strausberg R.L."/>
            <person name="Brenner S."/>
        </authorList>
    </citation>
    <scope>NUCLEOTIDE SEQUENCE [LARGE SCALE GENOMIC DNA]</scope>
</reference>
<accession>A0A4W3K9M6</accession>
<dbReference type="InterPro" id="IPR055310">
    <property type="entry name" value="CEP112"/>
</dbReference>
<keyword evidence="1" id="KW-0175">Coiled coil</keyword>
<reference evidence="4" key="3">
    <citation type="journal article" date="2014" name="Nature">
        <title>Elephant shark genome provides unique insights into gnathostome evolution.</title>
        <authorList>
            <consortium name="International Elephant Shark Genome Sequencing Consortium"/>
            <person name="Venkatesh B."/>
            <person name="Lee A.P."/>
            <person name="Ravi V."/>
            <person name="Maurya A.K."/>
            <person name="Lian M.M."/>
            <person name="Swann J.B."/>
            <person name="Ohta Y."/>
            <person name="Flajnik M.F."/>
            <person name="Sutoh Y."/>
            <person name="Kasahara M."/>
            <person name="Hoon S."/>
            <person name="Gangu V."/>
            <person name="Roy S.W."/>
            <person name="Irimia M."/>
            <person name="Korzh V."/>
            <person name="Kondrychyn I."/>
            <person name="Lim Z.W."/>
            <person name="Tay B.H."/>
            <person name="Tohari S."/>
            <person name="Kong K.W."/>
            <person name="Ho S."/>
            <person name="Lorente-Galdos B."/>
            <person name="Quilez J."/>
            <person name="Marques-Bonet T."/>
            <person name="Raney B.J."/>
            <person name="Ingham P.W."/>
            <person name="Tay A."/>
            <person name="Hillier L.W."/>
            <person name="Minx P."/>
            <person name="Boehm T."/>
            <person name="Wilson R.K."/>
            <person name="Brenner S."/>
            <person name="Warren W.C."/>
        </authorList>
    </citation>
    <scope>NUCLEOTIDE SEQUENCE [LARGE SCALE GENOMIC DNA]</scope>
</reference>
<evidence type="ECO:0000313" key="4">
    <source>
        <dbReference type="Proteomes" id="UP000314986"/>
    </source>
</evidence>
<feature type="coiled-coil region" evidence="1">
    <location>
        <begin position="346"/>
        <end position="401"/>
    </location>
</feature>
<dbReference type="Proteomes" id="UP000314986">
    <property type="component" value="Unassembled WGS sequence"/>
</dbReference>
<keyword evidence="4" id="KW-1185">Reference proteome</keyword>
<gene>
    <name evidence="3" type="primary">cep112</name>
</gene>
<feature type="coiled-coil region" evidence="1">
    <location>
        <begin position="230"/>
        <end position="319"/>
    </location>
</feature>
<dbReference type="Pfam" id="PF14846">
    <property type="entry name" value="DUF4485"/>
    <property type="match status" value="1"/>
</dbReference>
<feature type="coiled-coil region" evidence="1">
    <location>
        <begin position="832"/>
        <end position="866"/>
    </location>
</feature>